<dbReference type="AlphaFoldDB" id="A0A820S9R6"/>
<evidence type="ECO:0008006" key="4">
    <source>
        <dbReference type="Google" id="ProtNLM"/>
    </source>
</evidence>
<accession>A0A820S9R6</accession>
<dbReference type="InterPro" id="IPR029033">
    <property type="entry name" value="His_PPase_superfam"/>
</dbReference>
<sequence>PYFESNTDELNPDPPEGCKVDKTAYLIRHGSVYVDDYDYDYIINPFLKRLSKAVKYVDFSKLPKLSFLNKWTSPITNPKQQIERLTKSGIFEALELGMKLSYRYEKLLPKVNQTSFKIWTSSSKRTKQSALAIIQGLFS</sequence>
<dbReference type="Gene3D" id="3.40.50.1240">
    <property type="entry name" value="Phosphoglycerate mutase-like"/>
    <property type="match status" value="1"/>
</dbReference>
<gene>
    <name evidence="2" type="ORF">OXD698_LOCUS54614</name>
</gene>
<evidence type="ECO:0000313" key="3">
    <source>
        <dbReference type="Proteomes" id="UP000663844"/>
    </source>
</evidence>
<organism evidence="2 3">
    <name type="scientific">Adineta steineri</name>
    <dbReference type="NCBI Taxonomy" id="433720"/>
    <lineage>
        <taxon>Eukaryota</taxon>
        <taxon>Metazoa</taxon>
        <taxon>Spiralia</taxon>
        <taxon>Gnathifera</taxon>
        <taxon>Rotifera</taxon>
        <taxon>Eurotatoria</taxon>
        <taxon>Bdelloidea</taxon>
        <taxon>Adinetida</taxon>
        <taxon>Adinetidae</taxon>
        <taxon>Adineta</taxon>
    </lineage>
</organism>
<feature type="non-terminal residue" evidence="2">
    <location>
        <position position="139"/>
    </location>
</feature>
<dbReference type="SUPFAM" id="SSF53254">
    <property type="entry name" value="Phosphoglycerate mutase-like"/>
    <property type="match status" value="1"/>
</dbReference>
<dbReference type="InterPro" id="IPR000560">
    <property type="entry name" value="His_Pase_clade-2"/>
</dbReference>
<dbReference type="EMBL" id="CAJOAZ010033436">
    <property type="protein sequence ID" value="CAF4454737.1"/>
    <property type="molecule type" value="Genomic_DNA"/>
</dbReference>
<proteinExistence type="predicted"/>
<dbReference type="GO" id="GO:0003993">
    <property type="term" value="F:acid phosphatase activity"/>
    <property type="evidence" value="ECO:0007669"/>
    <property type="project" value="TreeGrafter"/>
</dbReference>
<name>A0A820S9R6_9BILA</name>
<dbReference type="PANTHER" id="PTHR20963">
    <property type="entry name" value="MULTIPLE INOSITOL POLYPHOSPHATE PHOSPHATASE-RELATED"/>
    <property type="match status" value="1"/>
</dbReference>
<keyword evidence="1" id="KW-0378">Hydrolase</keyword>
<dbReference type="Pfam" id="PF00328">
    <property type="entry name" value="His_Phos_2"/>
    <property type="match status" value="1"/>
</dbReference>
<dbReference type="Proteomes" id="UP000663844">
    <property type="component" value="Unassembled WGS sequence"/>
</dbReference>
<evidence type="ECO:0000313" key="2">
    <source>
        <dbReference type="EMBL" id="CAF4454737.1"/>
    </source>
</evidence>
<feature type="non-terminal residue" evidence="2">
    <location>
        <position position="1"/>
    </location>
</feature>
<reference evidence="2" key="1">
    <citation type="submission" date="2021-02" db="EMBL/GenBank/DDBJ databases">
        <authorList>
            <person name="Nowell W R."/>
        </authorList>
    </citation>
    <scope>NUCLEOTIDE SEQUENCE</scope>
</reference>
<dbReference type="PANTHER" id="PTHR20963:SF14">
    <property type="entry name" value="ACID PHOSPHATASE, PUTATIVE-RELATED"/>
    <property type="match status" value="1"/>
</dbReference>
<protein>
    <recommendedName>
        <fullName evidence="4">Histidine phosphatase family protein</fullName>
    </recommendedName>
</protein>
<comment type="caution">
    <text evidence="2">The sequence shown here is derived from an EMBL/GenBank/DDBJ whole genome shotgun (WGS) entry which is preliminary data.</text>
</comment>
<evidence type="ECO:0000256" key="1">
    <source>
        <dbReference type="ARBA" id="ARBA00022801"/>
    </source>
</evidence>